<dbReference type="PROSITE" id="PS50883">
    <property type="entry name" value="EAL"/>
    <property type="match status" value="1"/>
</dbReference>
<dbReference type="AlphaFoldDB" id="A0A8J4DRA8"/>
<protein>
    <submittedName>
        <fullName evidence="5">Diguanylate cyclase</fullName>
    </submittedName>
</protein>
<dbReference type="InterPro" id="IPR000014">
    <property type="entry name" value="PAS"/>
</dbReference>
<evidence type="ECO:0000256" key="1">
    <source>
        <dbReference type="SAM" id="MobiDB-lite"/>
    </source>
</evidence>
<feature type="domain" description="PAC" evidence="2">
    <location>
        <begin position="173"/>
        <end position="226"/>
    </location>
</feature>
<dbReference type="Pfam" id="PF08447">
    <property type="entry name" value="PAS_3"/>
    <property type="match status" value="1"/>
</dbReference>
<dbReference type="Gene3D" id="3.30.450.20">
    <property type="entry name" value="PAS domain"/>
    <property type="match status" value="1"/>
</dbReference>
<dbReference type="Gene3D" id="3.30.70.270">
    <property type="match status" value="1"/>
</dbReference>
<evidence type="ECO:0000259" key="3">
    <source>
        <dbReference type="PROSITE" id="PS50883"/>
    </source>
</evidence>
<dbReference type="PROSITE" id="PS50113">
    <property type="entry name" value="PAC"/>
    <property type="match status" value="1"/>
</dbReference>
<proteinExistence type="predicted"/>
<dbReference type="InterPro" id="IPR000700">
    <property type="entry name" value="PAS-assoc_C"/>
</dbReference>
<dbReference type="InterPro" id="IPR035965">
    <property type="entry name" value="PAS-like_dom_sf"/>
</dbReference>
<dbReference type="Proteomes" id="UP000619260">
    <property type="component" value="Unassembled WGS sequence"/>
</dbReference>
<feature type="region of interest" description="Disordered" evidence="1">
    <location>
        <begin position="638"/>
        <end position="663"/>
    </location>
</feature>
<evidence type="ECO:0000259" key="4">
    <source>
        <dbReference type="PROSITE" id="PS50887"/>
    </source>
</evidence>
<dbReference type="InterPro" id="IPR035919">
    <property type="entry name" value="EAL_sf"/>
</dbReference>
<dbReference type="Pfam" id="PF00563">
    <property type="entry name" value="EAL"/>
    <property type="match status" value="1"/>
</dbReference>
<dbReference type="EMBL" id="BOPF01000015">
    <property type="protein sequence ID" value="GIJ47454.1"/>
    <property type="molecule type" value="Genomic_DNA"/>
</dbReference>
<comment type="caution">
    <text evidence="5">The sequence shown here is derived from an EMBL/GenBank/DDBJ whole genome shotgun (WGS) entry which is preliminary data.</text>
</comment>
<dbReference type="SUPFAM" id="SSF55073">
    <property type="entry name" value="Nucleotide cyclase"/>
    <property type="match status" value="1"/>
</dbReference>
<dbReference type="Pfam" id="PF00990">
    <property type="entry name" value="GGDEF"/>
    <property type="match status" value="1"/>
</dbReference>
<dbReference type="SMART" id="SM00052">
    <property type="entry name" value="EAL"/>
    <property type="match status" value="1"/>
</dbReference>
<feature type="domain" description="EAL" evidence="3">
    <location>
        <begin position="396"/>
        <end position="645"/>
    </location>
</feature>
<dbReference type="Gene3D" id="2.10.70.100">
    <property type="match status" value="1"/>
</dbReference>
<dbReference type="CDD" id="cd01948">
    <property type="entry name" value="EAL"/>
    <property type="match status" value="1"/>
</dbReference>
<evidence type="ECO:0000313" key="6">
    <source>
        <dbReference type="Proteomes" id="UP000619260"/>
    </source>
</evidence>
<name>A0A8J4DRA8_9ACTN</name>
<feature type="domain" description="GGDEF" evidence="4">
    <location>
        <begin position="255"/>
        <end position="387"/>
    </location>
</feature>
<dbReference type="InterPro" id="IPR043128">
    <property type="entry name" value="Rev_trsase/Diguanyl_cyclase"/>
</dbReference>
<dbReference type="InterPro" id="IPR000160">
    <property type="entry name" value="GGDEF_dom"/>
</dbReference>
<organism evidence="5 6">
    <name type="scientific">Virgisporangium aliadipatigenens</name>
    <dbReference type="NCBI Taxonomy" id="741659"/>
    <lineage>
        <taxon>Bacteria</taxon>
        <taxon>Bacillati</taxon>
        <taxon>Actinomycetota</taxon>
        <taxon>Actinomycetes</taxon>
        <taxon>Micromonosporales</taxon>
        <taxon>Micromonosporaceae</taxon>
        <taxon>Virgisporangium</taxon>
    </lineage>
</organism>
<dbReference type="Gene3D" id="3.20.20.450">
    <property type="entry name" value="EAL domain"/>
    <property type="match status" value="1"/>
</dbReference>
<dbReference type="InterPro" id="IPR052155">
    <property type="entry name" value="Biofilm_reg_signaling"/>
</dbReference>
<reference evidence="5" key="1">
    <citation type="submission" date="2021-01" db="EMBL/GenBank/DDBJ databases">
        <title>Whole genome shotgun sequence of Virgisporangium aliadipatigenens NBRC 105644.</title>
        <authorList>
            <person name="Komaki H."/>
            <person name="Tamura T."/>
        </authorList>
    </citation>
    <scope>NUCLEOTIDE SEQUENCE</scope>
    <source>
        <strain evidence="5">NBRC 105644</strain>
    </source>
</reference>
<evidence type="ECO:0000259" key="2">
    <source>
        <dbReference type="PROSITE" id="PS50113"/>
    </source>
</evidence>
<dbReference type="SMART" id="SM00267">
    <property type="entry name" value="GGDEF"/>
    <property type="match status" value="1"/>
</dbReference>
<dbReference type="NCBIfam" id="TIGR00254">
    <property type="entry name" value="GGDEF"/>
    <property type="match status" value="1"/>
</dbReference>
<evidence type="ECO:0000313" key="5">
    <source>
        <dbReference type="EMBL" id="GIJ47454.1"/>
    </source>
</evidence>
<keyword evidence="6" id="KW-1185">Reference proteome</keyword>
<dbReference type="CDD" id="cd00130">
    <property type="entry name" value="PAS"/>
    <property type="match status" value="1"/>
</dbReference>
<dbReference type="PANTHER" id="PTHR44757">
    <property type="entry name" value="DIGUANYLATE CYCLASE DGCP"/>
    <property type="match status" value="1"/>
</dbReference>
<dbReference type="SUPFAM" id="SSF55785">
    <property type="entry name" value="PYP-like sensor domain (PAS domain)"/>
    <property type="match status" value="1"/>
</dbReference>
<dbReference type="PROSITE" id="PS50887">
    <property type="entry name" value="GGDEF"/>
    <property type="match status" value="1"/>
</dbReference>
<gene>
    <name evidence="5" type="ORF">Val02_43400</name>
</gene>
<dbReference type="SUPFAM" id="SSF141868">
    <property type="entry name" value="EAL domain-like"/>
    <property type="match status" value="1"/>
</dbReference>
<dbReference type="InterPro" id="IPR001633">
    <property type="entry name" value="EAL_dom"/>
</dbReference>
<sequence>MVSQVGPLPETVVDAVSAGLLVTTADRRPIWSNRALRAILGGADPRTLPLAEVVPEAPSAEHGWSAPEHGPRRLDLSCRRVDDLLLYEITDVTERRRVHDRARSHAAHIEPFARIGTWVWDLVSGEITWSPALLRAVGLERFDFDTYRELLHPDDVEILFQTFDTARRTGEPFTITHRMYLSDRVTLRVFECTGEVITDSEGVPTRVLGTAYDVTELREVREELAYLAVHDPLTGLANRRTLTARLEDVLACGTAVGALILVDVDNFKDINDLRGYATGDEVMRELALRLPAHVPPEAMLGRLGGDEFAILLPGADVADALHTAGRLCTAIVDRPIVVDGEAVRVTLSAGVASLEGEPDCASVLAHADLALLEAKTAGRNRARLFSPEQYRHAVHRVNVLSRIRAALDTGRLQLDAQPIVTLATHRVSSYELLVRLRDGIYPQVGPADFLPTLERGDLVRDLDRWVIGEAVTALASSVELRLDVNVSSRSLEDPSFGEWVVNTLHRAGVTPVRLGLEITETTAISNLDAARRLATLLRAAGCRFSLDDFGAGFGSFVYLKHLPFTTVKIAGEFVRQADQGGVDRVLVDAVVRAARGLGMSTVAEYVDREPLIAALRDLGVDRGQGYHLGRPAPLTTLLAGQPLDNRPTQRMRRGLPAVPQPDA</sequence>
<dbReference type="PANTHER" id="PTHR44757:SF2">
    <property type="entry name" value="BIOFILM ARCHITECTURE MAINTENANCE PROTEIN MBAA"/>
    <property type="match status" value="1"/>
</dbReference>
<accession>A0A8J4DRA8</accession>
<dbReference type="InterPro" id="IPR029787">
    <property type="entry name" value="Nucleotide_cyclase"/>
</dbReference>
<dbReference type="InterPro" id="IPR013655">
    <property type="entry name" value="PAS_fold_3"/>
</dbReference>
<dbReference type="CDD" id="cd01949">
    <property type="entry name" value="GGDEF"/>
    <property type="match status" value="1"/>
</dbReference>